<dbReference type="GO" id="GO:0071949">
    <property type="term" value="F:FAD binding"/>
    <property type="evidence" value="ECO:0007669"/>
    <property type="project" value="TreeGrafter"/>
</dbReference>
<evidence type="ECO:0000256" key="12">
    <source>
        <dbReference type="ARBA" id="ARBA00059167"/>
    </source>
</evidence>
<organism evidence="18 19">
    <name type="scientific">Cimex lectularius</name>
    <name type="common">Bed bug</name>
    <name type="synonym">Acanthia lectularia</name>
    <dbReference type="NCBI Taxonomy" id="79782"/>
    <lineage>
        <taxon>Eukaryota</taxon>
        <taxon>Metazoa</taxon>
        <taxon>Ecdysozoa</taxon>
        <taxon>Arthropoda</taxon>
        <taxon>Hexapoda</taxon>
        <taxon>Insecta</taxon>
        <taxon>Pterygota</taxon>
        <taxon>Neoptera</taxon>
        <taxon>Paraneoptera</taxon>
        <taxon>Hemiptera</taxon>
        <taxon>Heteroptera</taxon>
        <taxon>Panheteroptera</taxon>
        <taxon>Cimicomorpha</taxon>
        <taxon>Cimicidae</taxon>
        <taxon>Cimex</taxon>
    </lineage>
</organism>
<dbReference type="GO" id="GO:0048038">
    <property type="term" value="F:quinone binding"/>
    <property type="evidence" value="ECO:0007669"/>
    <property type="project" value="UniProtKB-KW"/>
</dbReference>
<dbReference type="PANTHER" id="PTHR10632:SF2">
    <property type="entry name" value="SULFIDE:QUINONE OXIDOREDUCTASE, MITOCHONDRIAL"/>
    <property type="match status" value="1"/>
</dbReference>
<dbReference type="GO" id="GO:0106436">
    <property type="term" value="F:glutathione-dependent sulfide quinone oxidoreductase activity"/>
    <property type="evidence" value="ECO:0007669"/>
    <property type="project" value="UniProtKB-EC"/>
</dbReference>
<dbReference type="PANTHER" id="PTHR10632">
    <property type="entry name" value="SULFIDE:QUINONE OXIDOREDUCTASE"/>
    <property type="match status" value="1"/>
</dbReference>
<dbReference type="AlphaFoldDB" id="A0A8I6SE67"/>
<proteinExistence type="inferred from homology"/>
<dbReference type="GeneID" id="106669712"/>
<dbReference type="Gene3D" id="3.50.50.60">
    <property type="entry name" value="FAD/NAD(P)-binding domain"/>
    <property type="match status" value="2"/>
</dbReference>
<name>A0A8I6SE67_CIMLE</name>
<evidence type="ECO:0000313" key="18">
    <source>
        <dbReference type="EnsemblMetazoa" id="XP_024080434.1"/>
    </source>
</evidence>
<evidence type="ECO:0000256" key="6">
    <source>
        <dbReference type="ARBA" id="ARBA00022946"/>
    </source>
</evidence>
<evidence type="ECO:0000256" key="5">
    <source>
        <dbReference type="ARBA" id="ARBA00022827"/>
    </source>
</evidence>
<evidence type="ECO:0000256" key="16">
    <source>
        <dbReference type="ARBA" id="ARBA00082958"/>
    </source>
</evidence>
<comment type="catalytic activity">
    <reaction evidence="11">
        <text>a quinone + hydrogen sulfide + glutathione + H(+) = S-sulfanylglutathione + a quinol</text>
        <dbReference type="Rhea" id="RHEA:55156"/>
        <dbReference type="ChEBI" id="CHEBI:15378"/>
        <dbReference type="ChEBI" id="CHEBI:24646"/>
        <dbReference type="ChEBI" id="CHEBI:29919"/>
        <dbReference type="ChEBI" id="CHEBI:57925"/>
        <dbReference type="ChEBI" id="CHEBI:58905"/>
        <dbReference type="ChEBI" id="CHEBI:132124"/>
        <dbReference type="EC" id="1.8.5.8"/>
    </reaction>
    <physiologicalReaction direction="left-to-right" evidence="11">
        <dbReference type="Rhea" id="RHEA:55157"/>
    </physiologicalReaction>
</comment>
<evidence type="ECO:0000256" key="4">
    <source>
        <dbReference type="ARBA" id="ARBA00022719"/>
    </source>
</evidence>
<keyword evidence="8" id="KW-0496">Mitochondrion</keyword>
<dbReference type="RefSeq" id="XP_024080434.1">
    <property type="nucleotide sequence ID" value="XM_024224666.1"/>
</dbReference>
<dbReference type="CTD" id="58472"/>
<dbReference type="FunFam" id="3.50.50.60:FF:000034">
    <property type="entry name" value="sulfide:quinone oxidoreductase, mitochondrial"/>
    <property type="match status" value="1"/>
</dbReference>
<keyword evidence="6" id="KW-0809">Transit peptide</keyword>
<evidence type="ECO:0000256" key="11">
    <source>
        <dbReference type="ARBA" id="ARBA00052986"/>
    </source>
</evidence>
<comment type="function">
    <text evidence="12">Catalyzes the oxidation of hydrogen sulfide with the help of a quinone, such as ubiquinone-10, giving rise to thiosulfate and ultimately to sulfane (molecular sulfur) atoms. Requires an additional electron acceptor; can use sulfite, sulfide or cyanide (in vitro). It is believed the in vivo electron acceptor is glutathione.</text>
</comment>
<keyword evidence="7" id="KW-0560">Oxidoreductase</keyword>
<comment type="similarity">
    <text evidence="13">Belongs to the SQRD family.</text>
</comment>
<dbReference type="OrthoDB" id="5376590at2759"/>
<feature type="domain" description="FAD/NAD(P)-binding" evidence="17">
    <location>
        <begin position="15"/>
        <end position="285"/>
    </location>
</feature>
<sequence>MQIFDLRWRQQKKEHYYQPMLTLIGGGIKKLDDAKRQMKDVLPKGAIWVNDRVVYIEPGTNTVRTENGTEISYEYLVIALGIDMNFNKIPGLVEGLEENNSQVCSNYSPKYVNKTFKSLQKIKKGQAVFSFPNTPVKCAGAPLKACLISEDYFRKENKRDNIKVIYRTSLPTIFSAKHYASKLLELCEQRDIDVGLKKELVKVKTLSKEAIFRNIERPAETETIKYAMLHVTPPMSAPNVLKTGLKLVDSNGFLNVNKATLQHIEYKNIYGIGDCTNLPTSKTAAAVAAQSGVLFENLLADMKGDKTPKATYDGYTSCPLVTGYQNCIMAEFDYNLQPLETFPIDQRNEHRSMYFMKKDIMPLLYWHAMLKGYWSGPKMVRKILHFGTGK</sequence>
<dbReference type="SUPFAM" id="SSF51905">
    <property type="entry name" value="FAD/NAD(P)-binding domain"/>
    <property type="match status" value="2"/>
</dbReference>
<keyword evidence="3" id="KW-0285">Flavoprotein</keyword>
<dbReference type="InterPro" id="IPR036188">
    <property type="entry name" value="FAD/NAD-bd_sf"/>
</dbReference>
<evidence type="ECO:0000256" key="7">
    <source>
        <dbReference type="ARBA" id="ARBA00023002"/>
    </source>
</evidence>
<dbReference type="Proteomes" id="UP000494040">
    <property type="component" value="Unassembled WGS sequence"/>
</dbReference>
<comment type="cofactor">
    <cofactor evidence="1">
        <name>FAD</name>
        <dbReference type="ChEBI" id="CHEBI:57692"/>
    </cofactor>
</comment>
<evidence type="ECO:0000256" key="10">
    <source>
        <dbReference type="ARBA" id="ARBA00052810"/>
    </source>
</evidence>
<evidence type="ECO:0000256" key="9">
    <source>
        <dbReference type="ARBA" id="ARBA00051038"/>
    </source>
</evidence>
<keyword evidence="5" id="KW-0274">FAD</keyword>
<comment type="catalytic activity">
    <reaction evidence="9">
        <text>ubiquinone-10 + hydrogen sulfide + sulfite + 2 H(+) = ubiquinol-10 + thiosulfate</text>
        <dbReference type="Rhea" id="RHEA:38359"/>
        <dbReference type="ChEBI" id="CHEBI:15378"/>
        <dbReference type="ChEBI" id="CHEBI:17359"/>
        <dbReference type="ChEBI" id="CHEBI:29919"/>
        <dbReference type="ChEBI" id="CHEBI:33542"/>
        <dbReference type="ChEBI" id="CHEBI:46245"/>
        <dbReference type="ChEBI" id="CHEBI:64183"/>
    </reaction>
    <physiologicalReaction direction="left-to-right" evidence="9">
        <dbReference type="Rhea" id="RHEA:38360"/>
    </physiologicalReaction>
</comment>
<evidence type="ECO:0000256" key="1">
    <source>
        <dbReference type="ARBA" id="ARBA00001974"/>
    </source>
</evidence>
<accession>A0A8I6SE67</accession>
<comment type="catalytic activity">
    <reaction evidence="10">
        <text>ubiquinone-10 + hydrogen sulfide + glutathione + H(+) = S-sulfanylglutathione + ubiquinol-10</text>
        <dbReference type="Rhea" id="RHEA:62608"/>
        <dbReference type="ChEBI" id="CHEBI:15378"/>
        <dbReference type="ChEBI" id="CHEBI:29919"/>
        <dbReference type="ChEBI" id="CHEBI:46245"/>
        <dbReference type="ChEBI" id="CHEBI:57925"/>
        <dbReference type="ChEBI" id="CHEBI:58905"/>
        <dbReference type="ChEBI" id="CHEBI:64183"/>
    </reaction>
    <physiologicalReaction direction="left-to-right" evidence="10">
        <dbReference type="Rhea" id="RHEA:62609"/>
    </physiologicalReaction>
</comment>
<dbReference type="Pfam" id="PF07992">
    <property type="entry name" value="Pyr_redox_2"/>
    <property type="match status" value="1"/>
</dbReference>
<dbReference type="GO" id="GO:0070224">
    <property type="term" value="F:sulfide:quinone oxidoreductase activity"/>
    <property type="evidence" value="ECO:0007669"/>
    <property type="project" value="TreeGrafter"/>
</dbReference>
<dbReference type="EnsemblMetazoa" id="XM_024224666.1">
    <property type="protein sequence ID" value="XP_024080434.1"/>
    <property type="gene ID" value="LOC106669712"/>
</dbReference>
<dbReference type="InterPro" id="IPR015904">
    <property type="entry name" value="Sulphide_quinone_reductase"/>
</dbReference>
<evidence type="ECO:0000256" key="3">
    <source>
        <dbReference type="ARBA" id="ARBA00022630"/>
    </source>
</evidence>
<reference evidence="18" key="1">
    <citation type="submission" date="2022-01" db="UniProtKB">
        <authorList>
            <consortium name="EnsemblMetazoa"/>
        </authorList>
    </citation>
    <scope>IDENTIFICATION</scope>
</reference>
<comment type="subcellular location">
    <subcellularLocation>
        <location evidence="2">Mitochondrion</location>
    </subcellularLocation>
</comment>
<keyword evidence="19" id="KW-1185">Reference proteome</keyword>
<evidence type="ECO:0000313" key="19">
    <source>
        <dbReference type="Proteomes" id="UP000494040"/>
    </source>
</evidence>
<evidence type="ECO:0000256" key="2">
    <source>
        <dbReference type="ARBA" id="ARBA00004173"/>
    </source>
</evidence>
<evidence type="ECO:0000256" key="8">
    <source>
        <dbReference type="ARBA" id="ARBA00023128"/>
    </source>
</evidence>
<dbReference type="GO" id="GO:0070221">
    <property type="term" value="P:sulfide oxidation, using sulfide:quinone oxidoreductase"/>
    <property type="evidence" value="ECO:0007669"/>
    <property type="project" value="TreeGrafter"/>
</dbReference>
<evidence type="ECO:0000256" key="13">
    <source>
        <dbReference type="ARBA" id="ARBA00060891"/>
    </source>
</evidence>
<dbReference type="InterPro" id="IPR023753">
    <property type="entry name" value="FAD/NAD-binding_dom"/>
</dbReference>
<dbReference type="GO" id="GO:0005739">
    <property type="term" value="C:mitochondrion"/>
    <property type="evidence" value="ECO:0007669"/>
    <property type="project" value="UniProtKB-SubCell"/>
</dbReference>
<evidence type="ECO:0000256" key="14">
    <source>
        <dbReference type="ARBA" id="ARBA00066447"/>
    </source>
</evidence>
<evidence type="ECO:0000256" key="15">
    <source>
        <dbReference type="ARBA" id="ARBA00070160"/>
    </source>
</evidence>
<dbReference type="EC" id="1.8.5.8" evidence="14"/>
<keyword evidence="4" id="KW-0874">Quinone</keyword>
<protein>
    <recommendedName>
        <fullName evidence="15">Sulfide:quinone oxidoreductase, mitochondrial</fullName>
        <ecNumber evidence="14">1.8.5.8</ecNumber>
    </recommendedName>
    <alternativeName>
        <fullName evidence="16">Sulfide quinone oxidoreductase</fullName>
    </alternativeName>
</protein>
<evidence type="ECO:0000259" key="17">
    <source>
        <dbReference type="Pfam" id="PF07992"/>
    </source>
</evidence>